<evidence type="ECO:0000256" key="5">
    <source>
        <dbReference type="ARBA" id="ARBA00022517"/>
    </source>
</evidence>
<gene>
    <name evidence="8" type="ORF">LECACI_7A009174</name>
</gene>
<evidence type="ECO:0000256" key="6">
    <source>
        <dbReference type="ARBA" id="ARBA00023242"/>
    </source>
</evidence>
<dbReference type="EMBL" id="CAVMBE010000100">
    <property type="protein sequence ID" value="CAK4034016.1"/>
    <property type="molecule type" value="Genomic_DNA"/>
</dbReference>
<keyword evidence="5" id="KW-0690">Ribosome biogenesis</keyword>
<evidence type="ECO:0000313" key="8">
    <source>
        <dbReference type="EMBL" id="CAK4034016.1"/>
    </source>
</evidence>
<dbReference type="PANTHER" id="PTHR28280:SF1">
    <property type="entry name" value="SHUTTLING PRE-60S FACTOR ECM1"/>
    <property type="match status" value="1"/>
</dbReference>
<protein>
    <recommendedName>
        <fullName evidence="10">Ribosome biogenesis protein Alb1</fullName>
    </recommendedName>
</protein>
<evidence type="ECO:0000256" key="1">
    <source>
        <dbReference type="ARBA" id="ARBA00004123"/>
    </source>
</evidence>
<keyword evidence="4" id="KW-0963">Cytoplasm</keyword>
<keyword evidence="3" id="KW-0813">Transport</keyword>
<feature type="compositionally biased region" description="Basic and acidic residues" evidence="7">
    <location>
        <begin position="72"/>
        <end position="93"/>
    </location>
</feature>
<dbReference type="GO" id="GO:0005737">
    <property type="term" value="C:cytoplasm"/>
    <property type="evidence" value="ECO:0007669"/>
    <property type="project" value="UniProtKB-SubCell"/>
</dbReference>
<dbReference type="GO" id="GO:0030687">
    <property type="term" value="C:preribosome, large subunit precursor"/>
    <property type="evidence" value="ECO:0007669"/>
    <property type="project" value="TreeGrafter"/>
</dbReference>
<reference evidence="8" key="1">
    <citation type="submission" date="2023-11" db="EMBL/GenBank/DDBJ databases">
        <authorList>
            <person name="Alioto T."/>
            <person name="Alioto T."/>
            <person name="Gomez Garrido J."/>
        </authorList>
    </citation>
    <scope>NUCLEOTIDE SEQUENCE</scope>
</reference>
<dbReference type="PANTHER" id="PTHR28280">
    <property type="entry name" value="SHUTTLING PRE-60S FACTOR ECM1"/>
    <property type="match status" value="1"/>
</dbReference>
<dbReference type="Pfam" id="PF09135">
    <property type="entry name" value="Alb1"/>
    <property type="match status" value="1"/>
</dbReference>
<proteinExistence type="predicted"/>
<dbReference type="InterPro" id="IPR022784">
    <property type="entry name" value="Ribosome_bgen_Alb1"/>
</dbReference>
<evidence type="ECO:0000256" key="4">
    <source>
        <dbReference type="ARBA" id="ARBA00022490"/>
    </source>
</evidence>
<evidence type="ECO:0008006" key="10">
    <source>
        <dbReference type="Google" id="ProtNLM"/>
    </source>
</evidence>
<dbReference type="GO" id="GO:0000055">
    <property type="term" value="P:ribosomal large subunit export from nucleus"/>
    <property type="evidence" value="ECO:0007669"/>
    <property type="project" value="TreeGrafter"/>
</dbReference>
<evidence type="ECO:0000256" key="3">
    <source>
        <dbReference type="ARBA" id="ARBA00022448"/>
    </source>
</evidence>
<dbReference type="InterPro" id="IPR053278">
    <property type="entry name" value="Pre-60S_factor_ECM1"/>
</dbReference>
<keyword evidence="9" id="KW-1185">Reference proteome</keyword>
<name>A0AAI8Z7W9_9PEZI</name>
<keyword evidence="6" id="KW-0539">Nucleus</keyword>
<sequence>MAKTAKVKKREVSIHSRAARRGASPPPKDLAARAKAEETEYKPWLHNAQNAGVSKKKKTKTLTHQQRLRQQRATEKADANVDKLEKKVADSKVRGKKVSSRGIDWEELNEKLESKKRADEAKEAAQKSGKDGAMGGQDIVLPDLEQPLAIRSAETSSAEDEAPAALENTSLEQQQAVVLDPEEVDEVL</sequence>
<comment type="subcellular location">
    <subcellularLocation>
        <location evidence="2">Cytoplasm</location>
    </subcellularLocation>
    <subcellularLocation>
        <location evidence="1">Nucleus</location>
    </subcellularLocation>
</comment>
<dbReference type="GO" id="GO:0005730">
    <property type="term" value="C:nucleolus"/>
    <property type="evidence" value="ECO:0007669"/>
    <property type="project" value="TreeGrafter"/>
</dbReference>
<evidence type="ECO:0000256" key="2">
    <source>
        <dbReference type="ARBA" id="ARBA00004496"/>
    </source>
</evidence>
<organism evidence="8 9">
    <name type="scientific">Lecanosticta acicola</name>
    <dbReference type="NCBI Taxonomy" id="111012"/>
    <lineage>
        <taxon>Eukaryota</taxon>
        <taxon>Fungi</taxon>
        <taxon>Dikarya</taxon>
        <taxon>Ascomycota</taxon>
        <taxon>Pezizomycotina</taxon>
        <taxon>Dothideomycetes</taxon>
        <taxon>Dothideomycetidae</taxon>
        <taxon>Mycosphaerellales</taxon>
        <taxon>Mycosphaerellaceae</taxon>
        <taxon>Lecanosticta</taxon>
    </lineage>
</organism>
<dbReference type="AlphaFoldDB" id="A0AAI8Z7W9"/>
<feature type="compositionally biased region" description="Basic and acidic residues" evidence="7">
    <location>
        <begin position="30"/>
        <end position="43"/>
    </location>
</feature>
<dbReference type="Proteomes" id="UP001296104">
    <property type="component" value="Unassembled WGS sequence"/>
</dbReference>
<feature type="compositionally biased region" description="Polar residues" evidence="7">
    <location>
        <begin position="167"/>
        <end position="176"/>
    </location>
</feature>
<comment type="caution">
    <text evidence="8">The sequence shown here is derived from an EMBL/GenBank/DDBJ whole genome shotgun (WGS) entry which is preliminary data.</text>
</comment>
<feature type="compositionally biased region" description="Basic and acidic residues" evidence="7">
    <location>
        <begin position="108"/>
        <end position="130"/>
    </location>
</feature>
<feature type="compositionally biased region" description="Basic residues" evidence="7">
    <location>
        <begin position="54"/>
        <end position="70"/>
    </location>
</feature>
<feature type="region of interest" description="Disordered" evidence="7">
    <location>
        <begin position="1"/>
        <end position="188"/>
    </location>
</feature>
<evidence type="ECO:0000256" key="7">
    <source>
        <dbReference type="SAM" id="MobiDB-lite"/>
    </source>
</evidence>
<evidence type="ECO:0000313" key="9">
    <source>
        <dbReference type="Proteomes" id="UP001296104"/>
    </source>
</evidence>
<accession>A0AAI8Z7W9</accession>